<dbReference type="AlphaFoldDB" id="G5A2N4"/>
<feature type="domain" description="MULE transposase" evidence="1">
    <location>
        <begin position="74"/>
        <end position="173"/>
    </location>
</feature>
<protein>
    <recommendedName>
        <fullName evidence="1">MULE transposase domain-containing protein</fullName>
    </recommendedName>
</protein>
<sequence length="201" mass="22307">NSRGSIQQLERLRCYQSVMSFSTAVLFGAKLDGEGYDYVGIGPDEDSFILGISPLSTIDACLRFSKNCAYCQFHADATFKVNDTGYPVITCGFTDKARAYQVGAFFVVSRRTVHEYTECFRGFVGFVLDHRGATPQVSVVMGDAEDPQYSAFGSLPTFSGAKMLMCFFHVLKNMRKGVQHLPIKDRMQVMTSIVEMLHGSV</sequence>
<dbReference type="RefSeq" id="XP_009534785.1">
    <property type="nucleotide sequence ID" value="XM_009536490.1"/>
</dbReference>
<keyword evidence="3" id="KW-1185">Reference proteome</keyword>
<gene>
    <name evidence="2" type="ORF">PHYSODRAFT_522466</name>
</gene>
<name>G5A2N4_PHYSP</name>
<accession>G5A2N4</accession>
<evidence type="ECO:0000313" key="3">
    <source>
        <dbReference type="Proteomes" id="UP000002640"/>
    </source>
</evidence>
<proteinExistence type="predicted"/>
<feature type="non-terminal residue" evidence="2">
    <location>
        <position position="1"/>
    </location>
</feature>
<dbReference type="GeneID" id="20660516"/>
<dbReference type="InParanoid" id="G5A2N4"/>
<evidence type="ECO:0000259" key="1">
    <source>
        <dbReference type="Pfam" id="PF10551"/>
    </source>
</evidence>
<dbReference type="Proteomes" id="UP000002640">
    <property type="component" value="Unassembled WGS sequence"/>
</dbReference>
<evidence type="ECO:0000313" key="2">
    <source>
        <dbReference type="EMBL" id="EGZ09924.1"/>
    </source>
</evidence>
<dbReference type="Pfam" id="PF10551">
    <property type="entry name" value="MULE"/>
    <property type="match status" value="1"/>
</dbReference>
<reference evidence="2 3" key="1">
    <citation type="journal article" date="2006" name="Science">
        <title>Phytophthora genome sequences uncover evolutionary origins and mechanisms of pathogenesis.</title>
        <authorList>
            <person name="Tyler B.M."/>
            <person name="Tripathy S."/>
            <person name="Zhang X."/>
            <person name="Dehal P."/>
            <person name="Jiang R.H."/>
            <person name="Aerts A."/>
            <person name="Arredondo F.D."/>
            <person name="Baxter L."/>
            <person name="Bensasson D."/>
            <person name="Beynon J.L."/>
            <person name="Chapman J."/>
            <person name="Damasceno C.M."/>
            <person name="Dorrance A.E."/>
            <person name="Dou D."/>
            <person name="Dickerman A.W."/>
            <person name="Dubchak I.L."/>
            <person name="Garbelotto M."/>
            <person name="Gijzen M."/>
            <person name="Gordon S.G."/>
            <person name="Govers F."/>
            <person name="Grunwald N.J."/>
            <person name="Huang W."/>
            <person name="Ivors K.L."/>
            <person name="Jones R.W."/>
            <person name="Kamoun S."/>
            <person name="Krampis K."/>
            <person name="Lamour K.H."/>
            <person name="Lee M.K."/>
            <person name="McDonald W.H."/>
            <person name="Medina M."/>
            <person name="Meijer H.J."/>
            <person name="Nordberg E.K."/>
            <person name="Maclean D.J."/>
            <person name="Ospina-Giraldo M.D."/>
            <person name="Morris P.F."/>
            <person name="Phuntumart V."/>
            <person name="Putnam N.H."/>
            <person name="Rash S."/>
            <person name="Rose J.K."/>
            <person name="Sakihama Y."/>
            <person name="Salamov A.A."/>
            <person name="Savidor A."/>
            <person name="Scheuring C.F."/>
            <person name="Smith B.M."/>
            <person name="Sobral B.W."/>
            <person name="Terry A."/>
            <person name="Torto-Alalibo T.A."/>
            <person name="Win J."/>
            <person name="Xu Z."/>
            <person name="Zhang H."/>
            <person name="Grigoriev I.V."/>
            <person name="Rokhsar D.S."/>
            <person name="Boore J.L."/>
        </authorList>
    </citation>
    <scope>NUCLEOTIDE SEQUENCE [LARGE SCALE GENOMIC DNA]</scope>
    <source>
        <strain evidence="2 3">P6497</strain>
    </source>
</reference>
<dbReference type="InterPro" id="IPR018289">
    <property type="entry name" value="MULE_transposase_dom"/>
</dbReference>
<dbReference type="KEGG" id="psoj:PHYSODRAFT_522466"/>
<organism evidence="2 3">
    <name type="scientific">Phytophthora sojae (strain P6497)</name>
    <name type="common">Soybean stem and root rot agent</name>
    <name type="synonym">Phytophthora megasperma f. sp. glycines</name>
    <dbReference type="NCBI Taxonomy" id="1094619"/>
    <lineage>
        <taxon>Eukaryota</taxon>
        <taxon>Sar</taxon>
        <taxon>Stramenopiles</taxon>
        <taxon>Oomycota</taxon>
        <taxon>Peronosporomycetes</taxon>
        <taxon>Peronosporales</taxon>
        <taxon>Peronosporaceae</taxon>
        <taxon>Phytophthora</taxon>
    </lineage>
</organism>
<dbReference type="EMBL" id="JH159159">
    <property type="protein sequence ID" value="EGZ09924.1"/>
    <property type="molecule type" value="Genomic_DNA"/>
</dbReference>